<evidence type="ECO:0000313" key="1">
    <source>
        <dbReference type="EMBL" id="GBF35720.1"/>
    </source>
</evidence>
<dbReference type="AlphaFoldDB" id="A0A2L2XHT0"/>
<dbReference type="EMBL" id="BFAV01000181">
    <property type="protein sequence ID" value="GBF35720.1"/>
    <property type="molecule type" value="Genomic_DNA"/>
</dbReference>
<keyword evidence="2" id="KW-1185">Reference proteome</keyword>
<comment type="caution">
    <text evidence="1">The sequence shown here is derived from an EMBL/GenBank/DDBJ whole genome shotgun (WGS) entry which is preliminary data.</text>
</comment>
<name>A0A2L2XHT0_9FIRM</name>
<evidence type="ECO:0000313" key="2">
    <source>
        <dbReference type="Proteomes" id="UP000239549"/>
    </source>
</evidence>
<proteinExistence type="predicted"/>
<accession>A0A2L2XHT0</accession>
<reference evidence="2" key="1">
    <citation type="submission" date="2018-02" db="EMBL/GenBank/DDBJ databases">
        <title>Genome sequence of Desulfocucumis palustris strain NAW-5.</title>
        <authorList>
            <person name="Watanabe M."/>
            <person name="Kojima H."/>
            <person name="Fukui M."/>
        </authorList>
    </citation>
    <scope>NUCLEOTIDE SEQUENCE [LARGE SCALE GENOMIC DNA]</scope>
    <source>
        <strain evidence="2">NAW-5</strain>
    </source>
</reference>
<gene>
    <name evidence="1" type="ORF">DCCM_4854</name>
</gene>
<sequence>MRNPTPKLNGLRQCINILLLKDKLIISQVKKARQDKLNNTLT</sequence>
<protein>
    <submittedName>
        <fullName evidence="1">Uncharacterized protein</fullName>
    </submittedName>
</protein>
<organism evidence="1 2">
    <name type="scientific">Desulfocucumis palustris</name>
    <dbReference type="NCBI Taxonomy" id="1898651"/>
    <lineage>
        <taxon>Bacteria</taxon>
        <taxon>Bacillati</taxon>
        <taxon>Bacillota</taxon>
        <taxon>Clostridia</taxon>
        <taxon>Eubacteriales</taxon>
        <taxon>Desulfocucumaceae</taxon>
        <taxon>Desulfocucumis</taxon>
    </lineage>
</organism>
<dbReference type="Proteomes" id="UP000239549">
    <property type="component" value="Unassembled WGS sequence"/>
</dbReference>